<reference evidence="1" key="1">
    <citation type="submission" date="2020-08" db="EMBL/GenBank/DDBJ databases">
        <title>Genome public.</title>
        <authorList>
            <person name="Liu C."/>
            <person name="Sun Q."/>
        </authorList>
    </citation>
    <scope>NUCLEOTIDE SEQUENCE</scope>
    <source>
        <strain evidence="1">N12</strain>
    </source>
</reference>
<dbReference type="AlphaFoldDB" id="A0A926F571"/>
<evidence type="ECO:0000313" key="1">
    <source>
        <dbReference type="EMBL" id="MBC8592089.1"/>
    </source>
</evidence>
<dbReference type="InterPro" id="IPR010570">
    <property type="entry name" value="UpxZ_fam"/>
</dbReference>
<protein>
    <submittedName>
        <fullName evidence="1">UpxZ family transcription anti-terminator antagonist</fullName>
    </submittedName>
</protein>
<evidence type="ECO:0000313" key="2">
    <source>
        <dbReference type="Proteomes" id="UP000651085"/>
    </source>
</evidence>
<keyword evidence="2" id="KW-1185">Reference proteome</keyword>
<dbReference type="Pfam" id="PF06603">
    <property type="entry name" value="UpxZ"/>
    <property type="match status" value="1"/>
</dbReference>
<proteinExistence type="predicted"/>
<dbReference type="Proteomes" id="UP000651085">
    <property type="component" value="Unassembled WGS sequence"/>
</dbReference>
<organism evidence="1 2">
    <name type="scientific">Jilunia laotingensis</name>
    <dbReference type="NCBI Taxonomy" id="2763675"/>
    <lineage>
        <taxon>Bacteria</taxon>
        <taxon>Pseudomonadati</taxon>
        <taxon>Bacteroidota</taxon>
        <taxon>Bacteroidia</taxon>
        <taxon>Bacteroidales</taxon>
        <taxon>Bacteroidaceae</taxon>
        <taxon>Jilunia</taxon>
    </lineage>
</organism>
<comment type="caution">
    <text evidence="1">The sequence shown here is derived from an EMBL/GenBank/DDBJ whole genome shotgun (WGS) entry which is preliminary data.</text>
</comment>
<accession>A0A926F571</accession>
<name>A0A926F571_9BACT</name>
<gene>
    <name evidence="1" type="ORF">H8744_02290</name>
</gene>
<dbReference type="RefSeq" id="WP_262433305.1">
    <property type="nucleotide sequence ID" value="NZ_JACRTF010000001.1"/>
</dbReference>
<dbReference type="EMBL" id="JACRTF010000001">
    <property type="protein sequence ID" value="MBC8592089.1"/>
    <property type="molecule type" value="Genomic_DNA"/>
</dbReference>
<sequence>MESIVAKSLELQRQAHRLLFLEDDAPMYSDVFTRQNGAVLSLSNELYSLWRAAGSIIPEEEADVCLSLLMGYNATIYDDGDKQARIQEVLDRCWHVLERLPSSLLKVRLLTYCYAEVYDDSLAEEAHAIMDGWRKDSLAPEEREMIELLRGIEENPYPWVEVEE</sequence>
<dbReference type="InterPro" id="IPR038533">
    <property type="entry name" value="UpxZ_sf"/>
</dbReference>
<dbReference type="Gene3D" id="1.25.40.810">
    <property type="entry name" value="UpxZ"/>
    <property type="match status" value="1"/>
</dbReference>